<proteinExistence type="predicted"/>
<name>A0A9Q3JZ16_9BASI</name>
<evidence type="ECO:0000256" key="1">
    <source>
        <dbReference type="SAM" id="MobiDB-lite"/>
    </source>
</evidence>
<feature type="region of interest" description="Disordered" evidence="1">
    <location>
        <begin position="75"/>
        <end position="95"/>
    </location>
</feature>
<accession>A0A9Q3JZ16</accession>
<gene>
    <name evidence="2" type="ORF">O181_111168</name>
</gene>
<evidence type="ECO:0000313" key="2">
    <source>
        <dbReference type="EMBL" id="MBW0571453.1"/>
    </source>
</evidence>
<protein>
    <submittedName>
        <fullName evidence="2">Uncharacterized protein</fullName>
    </submittedName>
</protein>
<reference evidence="2" key="1">
    <citation type="submission" date="2021-03" db="EMBL/GenBank/DDBJ databases">
        <title>Draft genome sequence of rust myrtle Austropuccinia psidii MF-1, a brazilian biotype.</title>
        <authorList>
            <person name="Quecine M.C."/>
            <person name="Pachon D.M.R."/>
            <person name="Bonatelli M.L."/>
            <person name="Correr F.H."/>
            <person name="Franceschini L.M."/>
            <person name="Leite T.F."/>
            <person name="Margarido G.R.A."/>
            <person name="Almeida C.A."/>
            <person name="Ferrarezi J.A."/>
            <person name="Labate C.A."/>
        </authorList>
    </citation>
    <scope>NUCLEOTIDE SEQUENCE</scope>
    <source>
        <strain evidence="2">MF-1</strain>
    </source>
</reference>
<comment type="caution">
    <text evidence="2">The sequence shown here is derived from an EMBL/GenBank/DDBJ whole genome shotgun (WGS) entry which is preliminary data.</text>
</comment>
<dbReference type="EMBL" id="AVOT02088200">
    <property type="protein sequence ID" value="MBW0571453.1"/>
    <property type="molecule type" value="Genomic_DNA"/>
</dbReference>
<evidence type="ECO:0000313" key="3">
    <source>
        <dbReference type="Proteomes" id="UP000765509"/>
    </source>
</evidence>
<dbReference type="Proteomes" id="UP000765509">
    <property type="component" value="Unassembled WGS sequence"/>
</dbReference>
<dbReference type="AlphaFoldDB" id="A0A9Q3JZ16"/>
<organism evidence="2 3">
    <name type="scientific">Austropuccinia psidii MF-1</name>
    <dbReference type="NCBI Taxonomy" id="1389203"/>
    <lineage>
        <taxon>Eukaryota</taxon>
        <taxon>Fungi</taxon>
        <taxon>Dikarya</taxon>
        <taxon>Basidiomycota</taxon>
        <taxon>Pucciniomycotina</taxon>
        <taxon>Pucciniomycetes</taxon>
        <taxon>Pucciniales</taxon>
        <taxon>Sphaerophragmiaceae</taxon>
        <taxon>Austropuccinia</taxon>
    </lineage>
</organism>
<keyword evidence="3" id="KW-1185">Reference proteome</keyword>
<sequence length="176" mass="19866">MCTQDDAFIDPLLYKDLLLPTPVFSLLFSPLFYKQMSLSDRSYGSGYSDFIKAFTASEIEELLFGSPLPSFHETISDCSSHPQSPPALAPLSRAPSVSSDTESIPEAALAFYAFIEGKFDPRLFVPDPVAYFLNDDPPIITKRKRNRRLPRRTIPVSYHLRPRNSKGRAITSYRAR</sequence>